<evidence type="ECO:0000313" key="3">
    <source>
        <dbReference type="Proteomes" id="UP000265431"/>
    </source>
</evidence>
<dbReference type="Gene3D" id="3.40.50.410">
    <property type="entry name" value="von Willebrand factor, type A domain"/>
    <property type="match status" value="1"/>
</dbReference>
<dbReference type="OrthoDB" id="7627389at2"/>
<feature type="signal peptide" evidence="1">
    <location>
        <begin position="1"/>
        <end position="22"/>
    </location>
</feature>
<feature type="chain" id="PRO_5017335626" evidence="1">
    <location>
        <begin position="23"/>
        <end position="218"/>
    </location>
</feature>
<accession>A0A399QZQ3</accession>
<dbReference type="InterPro" id="IPR036465">
    <property type="entry name" value="vWFA_dom_sf"/>
</dbReference>
<keyword evidence="1" id="KW-0732">Signal</keyword>
<dbReference type="AlphaFoldDB" id="A0A399QZQ3"/>
<organism evidence="2 3">
    <name type="scientific">Henriciella barbarensis</name>
    <dbReference type="NCBI Taxonomy" id="86342"/>
    <lineage>
        <taxon>Bacteria</taxon>
        <taxon>Pseudomonadati</taxon>
        <taxon>Pseudomonadota</taxon>
        <taxon>Alphaproteobacteria</taxon>
        <taxon>Hyphomonadales</taxon>
        <taxon>Hyphomonadaceae</taxon>
        <taxon>Henriciella</taxon>
    </lineage>
</organism>
<dbReference type="EMBL" id="QWGB01000005">
    <property type="protein sequence ID" value="RIJ24370.1"/>
    <property type="molecule type" value="Genomic_DNA"/>
</dbReference>
<evidence type="ECO:0000313" key="2">
    <source>
        <dbReference type="EMBL" id="RIJ24370.1"/>
    </source>
</evidence>
<proteinExistence type="predicted"/>
<dbReference type="Proteomes" id="UP000265431">
    <property type="component" value="Unassembled WGS sequence"/>
</dbReference>
<dbReference type="RefSeq" id="WP_119379559.1">
    <property type="nucleotide sequence ID" value="NZ_QWGB01000005.1"/>
</dbReference>
<evidence type="ECO:0000256" key="1">
    <source>
        <dbReference type="SAM" id="SignalP"/>
    </source>
</evidence>
<reference evidence="2 3" key="1">
    <citation type="submission" date="2018-08" db="EMBL/GenBank/DDBJ databases">
        <title>Henriciella mobilis sp. nov., isolated from seawater.</title>
        <authorList>
            <person name="Cheng H."/>
            <person name="Wu Y.-H."/>
            <person name="Xu X.-W."/>
            <person name="Guo L.-L."/>
        </authorList>
    </citation>
    <scope>NUCLEOTIDE SEQUENCE [LARGE SCALE GENOMIC DNA]</scope>
    <source>
        <strain evidence="2 3">CCUG66934</strain>
    </source>
</reference>
<protein>
    <submittedName>
        <fullName evidence="2">VWA domain-containing protein</fullName>
    </submittedName>
</protein>
<sequence>MITTILKTLSAGLILAGVAACGAVTSNSKAVFMLVDASGTYVREVPDAVVTAKLLTSKLNSNDMFAFGEIGSCSFSDNSLVVRRTLPGTPSEAAYAKQAVFENLEAYAETVQATGWTDIRGGLRYAAAELEQSDQASRYIVVVSDLVEDVSPDCDTSGLELDLEGITVIVTNVTRSDRDASDPNAYFERLEAWEALVKNAGGTWVHANSRDRLLEYMF</sequence>
<dbReference type="SUPFAM" id="SSF53300">
    <property type="entry name" value="vWA-like"/>
    <property type="match status" value="1"/>
</dbReference>
<keyword evidence="3" id="KW-1185">Reference proteome</keyword>
<gene>
    <name evidence="2" type="ORF">D1224_09075</name>
</gene>
<comment type="caution">
    <text evidence="2">The sequence shown here is derived from an EMBL/GenBank/DDBJ whole genome shotgun (WGS) entry which is preliminary data.</text>
</comment>
<name>A0A399QZQ3_9PROT</name>
<dbReference type="PROSITE" id="PS51257">
    <property type="entry name" value="PROKAR_LIPOPROTEIN"/>
    <property type="match status" value="1"/>
</dbReference>